<name>A0A9Q1CAZ0_HOLLE</name>
<keyword evidence="2" id="KW-1185">Reference proteome</keyword>
<sequence length="76" mass="8425">MKKMLFLVATASARRSCLHALTVKVRKKGSESGGVRLVPGPTFLPKNQSINFFLTKSSCLQWTRSLLSLRTGWCAL</sequence>
<reference evidence="1" key="1">
    <citation type="submission" date="2021-10" db="EMBL/GenBank/DDBJ databases">
        <title>Tropical sea cucumber genome reveals ecological adaptation and Cuvierian tubules defense mechanism.</title>
        <authorList>
            <person name="Chen T."/>
        </authorList>
    </citation>
    <scope>NUCLEOTIDE SEQUENCE</scope>
    <source>
        <strain evidence="1">Nanhai2018</strain>
        <tissue evidence="1">Muscle</tissue>
    </source>
</reference>
<proteinExistence type="predicted"/>
<accession>A0A9Q1CAZ0</accession>
<comment type="caution">
    <text evidence="1">The sequence shown here is derived from an EMBL/GenBank/DDBJ whole genome shotgun (WGS) entry which is preliminary data.</text>
</comment>
<evidence type="ECO:0000313" key="2">
    <source>
        <dbReference type="Proteomes" id="UP001152320"/>
    </source>
</evidence>
<dbReference type="EMBL" id="JAIZAY010000005">
    <property type="protein sequence ID" value="KAJ8041996.1"/>
    <property type="molecule type" value="Genomic_DNA"/>
</dbReference>
<gene>
    <name evidence="1" type="ORF">HOLleu_12953</name>
</gene>
<dbReference type="Proteomes" id="UP001152320">
    <property type="component" value="Chromosome 5"/>
</dbReference>
<protein>
    <submittedName>
        <fullName evidence="1">Uncharacterized protein</fullName>
    </submittedName>
</protein>
<dbReference type="AlphaFoldDB" id="A0A9Q1CAZ0"/>
<organism evidence="1 2">
    <name type="scientific">Holothuria leucospilota</name>
    <name type="common">Black long sea cucumber</name>
    <name type="synonym">Mertensiothuria leucospilota</name>
    <dbReference type="NCBI Taxonomy" id="206669"/>
    <lineage>
        <taxon>Eukaryota</taxon>
        <taxon>Metazoa</taxon>
        <taxon>Echinodermata</taxon>
        <taxon>Eleutherozoa</taxon>
        <taxon>Echinozoa</taxon>
        <taxon>Holothuroidea</taxon>
        <taxon>Aspidochirotacea</taxon>
        <taxon>Aspidochirotida</taxon>
        <taxon>Holothuriidae</taxon>
        <taxon>Holothuria</taxon>
    </lineage>
</organism>
<evidence type="ECO:0000313" key="1">
    <source>
        <dbReference type="EMBL" id="KAJ8041996.1"/>
    </source>
</evidence>